<proteinExistence type="predicted"/>
<dbReference type="RefSeq" id="WP_308348479.1">
    <property type="nucleotide sequence ID" value="NZ_CP129971.1"/>
</dbReference>
<keyword evidence="1" id="KW-0812">Transmembrane</keyword>
<protein>
    <submittedName>
        <fullName evidence="2">Uncharacterized protein</fullName>
    </submittedName>
</protein>
<keyword evidence="1" id="KW-1133">Transmembrane helix</keyword>
<keyword evidence="3" id="KW-1185">Reference proteome</keyword>
<evidence type="ECO:0000313" key="3">
    <source>
        <dbReference type="Proteomes" id="UP001230496"/>
    </source>
</evidence>
<dbReference type="EMBL" id="CP129971">
    <property type="protein sequence ID" value="WKK73602.2"/>
    <property type="molecule type" value="Genomic_DNA"/>
</dbReference>
<keyword evidence="1" id="KW-0472">Membrane</keyword>
<evidence type="ECO:0000256" key="1">
    <source>
        <dbReference type="SAM" id="Phobius"/>
    </source>
</evidence>
<sequence>MRNIKQAMKLIAIISLGILIISIIFNLILGSKERKERYNTFFTSIIGLSSTFLGITLGLYFNEIEVERQNRASTFKYLEVALSDVETVQGMMFDGYKDELGKYYGKHIIKHDSVLNVGILRSSEIPFPVTLETILKSDIYPKHLPSRLYDQLNFCFHNSANYKKLIQNLNTDTSKLQDQQLLKDTKDYISLLGFCHYIIETELNFEKDIITNAEAESEYIDGLKKIKEMLENNELNQFLDKELQILEVRF</sequence>
<gene>
    <name evidence="2" type="ORF">QYS49_16845</name>
</gene>
<feature type="transmembrane region" description="Helical" evidence="1">
    <location>
        <begin position="41"/>
        <end position="61"/>
    </location>
</feature>
<accession>A0AA49GB41</accession>
<reference evidence="2 3" key="1">
    <citation type="submission" date="2023-08" db="EMBL/GenBank/DDBJ databases">
        <title>Comparative genomics and taxonomic characterization of three novel marine species of genus Marivirga.</title>
        <authorList>
            <person name="Muhammad N."/>
            <person name="Kim S.-G."/>
        </authorList>
    </citation>
    <scope>NUCLEOTIDE SEQUENCE [LARGE SCALE GENOMIC DNA]</scope>
    <source>
        <strain evidence="2 3">BDSF4-3</strain>
    </source>
</reference>
<dbReference type="KEGG" id="msaa:QYS49_16845"/>
<evidence type="ECO:0000313" key="2">
    <source>
        <dbReference type="EMBL" id="WKK73602.2"/>
    </source>
</evidence>
<feature type="transmembrane region" description="Helical" evidence="1">
    <location>
        <begin position="7"/>
        <end position="29"/>
    </location>
</feature>
<dbReference type="AlphaFoldDB" id="A0AA49GB41"/>
<name>A0AA49GB41_9BACT</name>
<dbReference type="Proteomes" id="UP001230496">
    <property type="component" value="Chromosome"/>
</dbReference>
<organism evidence="2 3">
    <name type="scientific">Marivirga salinarum</name>
    <dbReference type="NCBI Taxonomy" id="3059078"/>
    <lineage>
        <taxon>Bacteria</taxon>
        <taxon>Pseudomonadati</taxon>
        <taxon>Bacteroidota</taxon>
        <taxon>Cytophagia</taxon>
        <taxon>Cytophagales</taxon>
        <taxon>Marivirgaceae</taxon>
        <taxon>Marivirga</taxon>
    </lineage>
</organism>